<dbReference type="AlphaFoldDB" id="A0A3B0Y159"/>
<evidence type="ECO:0000259" key="2">
    <source>
        <dbReference type="Pfam" id="PF04892"/>
    </source>
</evidence>
<dbReference type="InterPro" id="IPR006976">
    <property type="entry name" value="VanZ-like"/>
</dbReference>
<dbReference type="PANTHER" id="PTHR28008">
    <property type="entry name" value="DOMAIN PROTEIN, PUTATIVE (AFU_ORTHOLOGUE AFUA_3G10980)-RELATED"/>
    <property type="match status" value="1"/>
</dbReference>
<evidence type="ECO:0000313" key="3">
    <source>
        <dbReference type="EMBL" id="VAW70153.1"/>
    </source>
</evidence>
<sequence>MAQIMAELKYKKRWLLIGYAMVAFVIYSSLTSSPVSVGIAYSDKFLHTVGYFGLMGWFLQIYHKKAAVFLLAVIFIVMGISLEFLQDWGGVRHFEVNDMIANSSGVLLAWVLVFTPFPGLLLWFEKRFVTG</sequence>
<feature type="domain" description="VanZ-like" evidence="2">
    <location>
        <begin position="43"/>
        <end position="114"/>
    </location>
</feature>
<dbReference type="PANTHER" id="PTHR28008:SF1">
    <property type="entry name" value="DOMAIN PROTEIN, PUTATIVE (AFU_ORTHOLOGUE AFUA_3G10980)-RELATED"/>
    <property type="match status" value="1"/>
</dbReference>
<accession>A0A3B0Y159</accession>
<reference evidence="3" key="1">
    <citation type="submission" date="2018-06" db="EMBL/GenBank/DDBJ databases">
        <authorList>
            <person name="Zhirakovskaya E."/>
        </authorList>
    </citation>
    <scope>NUCLEOTIDE SEQUENCE</scope>
</reference>
<keyword evidence="1" id="KW-0812">Transmembrane</keyword>
<gene>
    <name evidence="3" type="ORF">MNBD_GAMMA10-2603</name>
</gene>
<feature type="transmembrane region" description="Helical" evidence="1">
    <location>
        <begin position="67"/>
        <end position="85"/>
    </location>
</feature>
<dbReference type="Pfam" id="PF04892">
    <property type="entry name" value="VanZ"/>
    <property type="match status" value="1"/>
</dbReference>
<proteinExistence type="predicted"/>
<feature type="transmembrane region" description="Helical" evidence="1">
    <location>
        <begin position="45"/>
        <end position="62"/>
    </location>
</feature>
<evidence type="ECO:0000256" key="1">
    <source>
        <dbReference type="SAM" id="Phobius"/>
    </source>
</evidence>
<feature type="transmembrane region" description="Helical" evidence="1">
    <location>
        <begin position="105"/>
        <end position="124"/>
    </location>
</feature>
<dbReference type="EMBL" id="UOFJ01000499">
    <property type="protein sequence ID" value="VAW70153.1"/>
    <property type="molecule type" value="Genomic_DNA"/>
</dbReference>
<feature type="transmembrane region" description="Helical" evidence="1">
    <location>
        <begin position="12"/>
        <end position="30"/>
    </location>
</feature>
<organism evidence="3">
    <name type="scientific">hydrothermal vent metagenome</name>
    <dbReference type="NCBI Taxonomy" id="652676"/>
    <lineage>
        <taxon>unclassified sequences</taxon>
        <taxon>metagenomes</taxon>
        <taxon>ecological metagenomes</taxon>
    </lineage>
</organism>
<dbReference type="NCBIfam" id="NF037970">
    <property type="entry name" value="vanZ_1"/>
    <property type="match status" value="1"/>
</dbReference>
<keyword evidence="1" id="KW-0472">Membrane</keyword>
<keyword evidence="1" id="KW-1133">Transmembrane helix</keyword>
<protein>
    <recommendedName>
        <fullName evidence="2">VanZ-like domain-containing protein</fullName>
    </recommendedName>
</protein>
<name>A0A3B0Y159_9ZZZZ</name>